<dbReference type="Pfam" id="PF12937">
    <property type="entry name" value="F-box-like"/>
    <property type="match status" value="1"/>
</dbReference>
<gene>
    <name evidence="3" type="primary">LOC106011810</name>
</gene>
<sequence>MGILKELPDEILLSVFKHLEDKDLTQIARVCKRWWQLYHDPCLWRSRTFEFRGYCRSQNERLQQSLTKYLSMMGRHLRCLRVVCSSPNLLTAYSEAQCVEHLLSGLSTFKEGRRSIREFHMSHLHFDETWSCFRSSKCLLVDTIIDFLSLQKNLRLFNMHDSYMTPPFGFRVVKALSRSKSANSLEVVNVVDFYSMEASKRIIGVQLRYLSTKCCNLREIALNYSYLYATKVVDLCENLQATLKKLILYLSFWEYARPDDIISSDRWKLARKVCPNLRVSVRMTNWSRDPAMFLGQEMPLVHLGVQGGQCRYSSLTFVDKTVNLLNHLAKNFAPTLKSISLEADGSSGGLRLRQGELSGFLACCTNVRYVTLSDSILSLESLRTIRSAFPISPNGPVDIQVVNADDQNMVYC</sequence>
<dbReference type="Gene3D" id="3.80.10.10">
    <property type="entry name" value="Ribonuclease Inhibitor"/>
    <property type="match status" value="1"/>
</dbReference>
<dbReference type="Proteomes" id="UP000694888">
    <property type="component" value="Unplaced"/>
</dbReference>
<dbReference type="SMART" id="SM00256">
    <property type="entry name" value="FBOX"/>
    <property type="match status" value="1"/>
</dbReference>
<proteinExistence type="predicted"/>
<dbReference type="SUPFAM" id="SSF81383">
    <property type="entry name" value="F-box domain"/>
    <property type="match status" value="1"/>
</dbReference>
<keyword evidence="2" id="KW-1185">Reference proteome</keyword>
<dbReference type="InterPro" id="IPR036047">
    <property type="entry name" value="F-box-like_dom_sf"/>
</dbReference>
<dbReference type="GeneID" id="106011810"/>
<name>A0ABM1A097_APLCA</name>
<accession>A0ABM1A097</accession>
<organism evidence="2 3">
    <name type="scientific">Aplysia californica</name>
    <name type="common">California sea hare</name>
    <dbReference type="NCBI Taxonomy" id="6500"/>
    <lineage>
        <taxon>Eukaryota</taxon>
        <taxon>Metazoa</taxon>
        <taxon>Spiralia</taxon>
        <taxon>Lophotrochozoa</taxon>
        <taxon>Mollusca</taxon>
        <taxon>Gastropoda</taxon>
        <taxon>Heterobranchia</taxon>
        <taxon>Euthyneura</taxon>
        <taxon>Tectipleura</taxon>
        <taxon>Aplysiida</taxon>
        <taxon>Aplysioidea</taxon>
        <taxon>Aplysiidae</taxon>
        <taxon>Aplysia</taxon>
    </lineage>
</organism>
<evidence type="ECO:0000259" key="1">
    <source>
        <dbReference type="PROSITE" id="PS50181"/>
    </source>
</evidence>
<dbReference type="Gene3D" id="1.20.1280.50">
    <property type="match status" value="1"/>
</dbReference>
<dbReference type="PANTHER" id="PTHR20933">
    <property type="entry name" value="F-BOX ONLY PROTEIN 33"/>
    <property type="match status" value="1"/>
</dbReference>
<feature type="domain" description="F-box" evidence="1">
    <location>
        <begin position="1"/>
        <end position="47"/>
    </location>
</feature>
<evidence type="ECO:0000313" key="2">
    <source>
        <dbReference type="Proteomes" id="UP000694888"/>
    </source>
</evidence>
<evidence type="ECO:0000313" key="3">
    <source>
        <dbReference type="RefSeq" id="XP_012938202.1"/>
    </source>
</evidence>
<protein>
    <submittedName>
        <fullName evidence="3">F-box only protein 39</fullName>
    </submittedName>
</protein>
<dbReference type="PANTHER" id="PTHR20933:SF3">
    <property type="entry name" value="F-BOX ONLY PROTEIN 33"/>
    <property type="match status" value="1"/>
</dbReference>
<dbReference type="InterPro" id="IPR032675">
    <property type="entry name" value="LRR_dom_sf"/>
</dbReference>
<dbReference type="PROSITE" id="PS50181">
    <property type="entry name" value="FBOX"/>
    <property type="match status" value="1"/>
</dbReference>
<reference evidence="3" key="1">
    <citation type="submission" date="2025-08" db="UniProtKB">
        <authorList>
            <consortium name="RefSeq"/>
        </authorList>
    </citation>
    <scope>IDENTIFICATION</scope>
</reference>
<dbReference type="RefSeq" id="XP_012938202.1">
    <property type="nucleotide sequence ID" value="XM_013082748.1"/>
</dbReference>
<dbReference type="InterPro" id="IPR001810">
    <property type="entry name" value="F-box_dom"/>
</dbReference>